<dbReference type="PROSITE" id="PS50157">
    <property type="entry name" value="ZINC_FINGER_C2H2_2"/>
    <property type="match status" value="7"/>
</dbReference>
<keyword evidence="8" id="KW-0862">Zinc</keyword>
<dbReference type="Proteomes" id="UP000324632">
    <property type="component" value="Chromosome 4"/>
</dbReference>
<feature type="domain" description="C2H2-type" evidence="16">
    <location>
        <begin position="746"/>
        <end position="773"/>
    </location>
</feature>
<evidence type="ECO:0000313" key="18">
    <source>
        <dbReference type="Proteomes" id="UP000324632"/>
    </source>
</evidence>
<evidence type="ECO:0000256" key="5">
    <source>
        <dbReference type="ARBA" id="ARBA00022737"/>
    </source>
</evidence>
<accession>A0A5A9PIA3</accession>
<dbReference type="GO" id="GO:0045595">
    <property type="term" value="P:regulation of cell differentiation"/>
    <property type="evidence" value="ECO:0007669"/>
    <property type="project" value="UniProtKB-ARBA"/>
</dbReference>
<dbReference type="EMBL" id="SOYY01000004">
    <property type="protein sequence ID" value="KAA0722104.1"/>
    <property type="molecule type" value="Genomic_DNA"/>
</dbReference>
<keyword evidence="18" id="KW-1185">Reference proteome</keyword>
<keyword evidence="4" id="KW-0479">Metal-binding</keyword>
<reference evidence="17 18" key="1">
    <citation type="journal article" date="2019" name="Mol. Ecol. Resour.">
        <title>Chromosome-level genome assembly of Triplophysa tibetana, a fish adapted to the harsh high-altitude environment of the Tibetan Plateau.</title>
        <authorList>
            <person name="Yang X."/>
            <person name="Liu H."/>
            <person name="Ma Z."/>
            <person name="Zou Y."/>
            <person name="Zou M."/>
            <person name="Mao Y."/>
            <person name="Li X."/>
            <person name="Wang H."/>
            <person name="Chen T."/>
            <person name="Wang W."/>
            <person name="Yang R."/>
        </authorList>
    </citation>
    <scope>NUCLEOTIDE SEQUENCE [LARGE SCALE GENOMIC DNA]</scope>
    <source>
        <strain evidence="17">TTIB1903HZAU</strain>
        <tissue evidence="17">Muscle</tissue>
    </source>
</reference>
<gene>
    <name evidence="17" type="ORF">E1301_Tti009148</name>
</gene>
<evidence type="ECO:0000256" key="11">
    <source>
        <dbReference type="ARBA" id="ARBA00023163"/>
    </source>
</evidence>
<dbReference type="GO" id="GO:0008270">
    <property type="term" value="F:zinc ion binding"/>
    <property type="evidence" value="ECO:0007669"/>
    <property type="project" value="UniProtKB-KW"/>
</dbReference>
<keyword evidence="9" id="KW-0805">Transcription regulation</keyword>
<dbReference type="PROSITE" id="PS00028">
    <property type="entry name" value="ZINC_FINGER_C2H2_1"/>
    <property type="match status" value="7"/>
</dbReference>
<dbReference type="FunFam" id="3.30.160.60:FF:000912">
    <property type="entry name" value="Zinc finger protein 660"/>
    <property type="match status" value="1"/>
</dbReference>
<feature type="domain" description="C2H2-type" evidence="16">
    <location>
        <begin position="830"/>
        <end position="858"/>
    </location>
</feature>
<evidence type="ECO:0000313" key="17">
    <source>
        <dbReference type="EMBL" id="KAA0722104.1"/>
    </source>
</evidence>
<dbReference type="SUPFAM" id="SSF57667">
    <property type="entry name" value="beta-beta-alpha zinc fingers"/>
    <property type="match status" value="4"/>
</dbReference>
<dbReference type="Pfam" id="PF00096">
    <property type="entry name" value="zf-C2H2"/>
    <property type="match status" value="5"/>
</dbReference>
<sequence>MNPNGTVSVHYDGFQDQFRAVMETILQAAVWEATKLFEASLQHLKAELVELRQENVNLTTGDSSIPDIRRNTTEGNPRIVSKYRDVGVQCEKPILVDHGCDPHPCIGQLLHVGDFTSDKLADLCASEDGRKQLALLLIKQEPQETECNNYATGYFLLKQEGAEPILVRKEPNKETMERVVIPPAFQPITSLHGISREKSPPFVTSSCSHRVNFCANRSNQRVRPARDTAKRSFENTEDLYSQKQTEGASAIEPTQASTFSKQHTNSTQTPVSMVNLSVPMIELSGAPECTTLPQTKPAAVHLQPNQHSKRSNQNLFYQQDLASNVCHPNTFRSTQLAQPTIPQSQVLAQETHFFKQPVQSHVTHTEKTLSTSQSTELSTCCSQLTQQTIFSPQAIMSSPVQDQILPSSLIPPQAQVYASTPQMSPSFQFPLVPQHNPSLATQPSYFSTHIPFTPPHHPVTPIQRSISTLSGSSTDTLNPPHHPTLMQSQYSTQLDQFSSSDHFFSPPDNTSGLLESLDTLHLHSPVVITAQDALEHTSISPLGKLAPLLTPKEQQAAVSASSIVVIGREPISHSETPLETADIQFSPCCSPSGSDLSADDIKQTCSTSTPINENNTFPTKETRMDKIQTDSVIEPTLAISSVSSNILQTLPKTPGKTLYRSTECTECGRVLSNASALENHMRLHTGERPYTCSQCGKSFPSVRGLNRHLKVHAEEKRYQCEECGKSFVYHFTLTKHQLIHSGERPFPCKVCGKRFLAKADRSTHMRMHTGEKPFSCAQCGKKFKHRVALNMHMQGHRGEKRYACPICEKGFVDLGNFKRHKLIHTGERPFECKGCGKRFTQSAHLKKHVNTQHVLPEESQNTDGPL</sequence>
<dbReference type="PANTHER" id="PTHR23226">
    <property type="entry name" value="ZINC FINGER AND SCAN DOMAIN-CONTAINING"/>
    <property type="match status" value="1"/>
</dbReference>
<evidence type="ECO:0000256" key="8">
    <source>
        <dbReference type="ARBA" id="ARBA00022833"/>
    </source>
</evidence>
<feature type="domain" description="C2H2-type" evidence="16">
    <location>
        <begin position="718"/>
        <end position="745"/>
    </location>
</feature>
<proteinExistence type="predicted"/>
<comment type="pathway">
    <text evidence="3">Protein modification; protein ubiquitination.</text>
</comment>
<feature type="domain" description="C2H2-type" evidence="16">
    <location>
        <begin position="662"/>
        <end position="689"/>
    </location>
</feature>
<evidence type="ECO:0000256" key="12">
    <source>
        <dbReference type="ARBA" id="ARBA00023242"/>
    </source>
</evidence>
<evidence type="ECO:0000256" key="15">
    <source>
        <dbReference type="SAM" id="MobiDB-lite"/>
    </source>
</evidence>
<evidence type="ECO:0000256" key="14">
    <source>
        <dbReference type="SAM" id="Coils"/>
    </source>
</evidence>
<keyword evidence="10" id="KW-0238">DNA-binding</keyword>
<evidence type="ECO:0000256" key="2">
    <source>
        <dbReference type="ARBA" id="ARBA00004123"/>
    </source>
</evidence>
<keyword evidence="7" id="KW-0833">Ubl conjugation pathway</keyword>
<feature type="compositionally biased region" description="Polar residues" evidence="15">
    <location>
        <begin position="238"/>
        <end position="268"/>
    </location>
</feature>
<evidence type="ECO:0000256" key="3">
    <source>
        <dbReference type="ARBA" id="ARBA00004906"/>
    </source>
</evidence>
<evidence type="ECO:0000256" key="7">
    <source>
        <dbReference type="ARBA" id="ARBA00022786"/>
    </source>
</evidence>
<comment type="subcellular location">
    <subcellularLocation>
        <location evidence="2">Nucleus</location>
    </subcellularLocation>
</comment>
<evidence type="ECO:0000256" key="4">
    <source>
        <dbReference type="ARBA" id="ARBA00022723"/>
    </source>
</evidence>
<dbReference type="GO" id="GO:0000978">
    <property type="term" value="F:RNA polymerase II cis-regulatory region sequence-specific DNA binding"/>
    <property type="evidence" value="ECO:0007669"/>
    <property type="project" value="TreeGrafter"/>
</dbReference>
<dbReference type="FunFam" id="3.30.160.60:FF:000097">
    <property type="entry name" value="Zinc finger protein"/>
    <property type="match status" value="1"/>
</dbReference>
<dbReference type="SMART" id="SM00355">
    <property type="entry name" value="ZnF_C2H2"/>
    <property type="match status" value="7"/>
</dbReference>
<dbReference type="AlphaFoldDB" id="A0A5A9PIA3"/>
<dbReference type="Pfam" id="PF13894">
    <property type="entry name" value="zf-C2H2_4"/>
    <property type="match status" value="1"/>
</dbReference>
<comment type="function">
    <text evidence="1">May be involved in transcriptional regulation.</text>
</comment>
<keyword evidence="12" id="KW-0539">Nucleus</keyword>
<evidence type="ECO:0000256" key="6">
    <source>
        <dbReference type="ARBA" id="ARBA00022771"/>
    </source>
</evidence>
<organism evidence="17 18">
    <name type="scientific">Triplophysa tibetana</name>
    <dbReference type="NCBI Taxonomy" id="1572043"/>
    <lineage>
        <taxon>Eukaryota</taxon>
        <taxon>Metazoa</taxon>
        <taxon>Chordata</taxon>
        <taxon>Craniata</taxon>
        <taxon>Vertebrata</taxon>
        <taxon>Euteleostomi</taxon>
        <taxon>Actinopterygii</taxon>
        <taxon>Neopterygii</taxon>
        <taxon>Teleostei</taxon>
        <taxon>Ostariophysi</taxon>
        <taxon>Cypriniformes</taxon>
        <taxon>Nemacheilidae</taxon>
        <taxon>Triplophysa</taxon>
    </lineage>
</organism>
<dbReference type="GO" id="GO:0000981">
    <property type="term" value="F:DNA-binding transcription factor activity, RNA polymerase II-specific"/>
    <property type="evidence" value="ECO:0007669"/>
    <property type="project" value="TreeGrafter"/>
</dbReference>
<dbReference type="FunFam" id="3.30.160.60:FF:001671">
    <property type="entry name" value="Zinc finger protein 94"/>
    <property type="match status" value="1"/>
</dbReference>
<keyword evidence="14" id="KW-0175">Coiled coil</keyword>
<keyword evidence="5" id="KW-0677">Repeat</keyword>
<dbReference type="FunFam" id="3.30.160.60:FF:000446">
    <property type="entry name" value="Zinc finger protein"/>
    <property type="match status" value="1"/>
</dbReference>
<dbReference type="Gene3D" id="3.30.160.60">
    <property type="entry name" value="Classic Zinc Finger"/>
    <property type="match status" value="7"/>
</dbReference>
<feature type="domain" description="C2H2-type" evidence="16">
    <location>
        <begin position="802"/>
        <end position="829"/>
    </location>
</feature>
<feature type="domain" description="C2H2-type" evidence="16">
    <location>
        <begin position="690"/>
        <end position="717"/>
    </location>
</feature>
<comment type="caution">
    <text evidence="17">The sequence shown here is derived from an EMBL/GenBank/DDBJ whole genome shotgun (WGS) entry which is preliminary data.</text>
</comment>
<evidence type="ECO:0000256" key="1">
    <source>
        <dbReference type="ARBA" id="ARBA00003767"/>
    </source>
</evidence>
<name>A0A5A9PIA3_9TELE</name>
<dbReference type="FunFam" id="3.30.160.60:FF:002343">
    <property type="entry name" value="Zinc finger protein 33A"/>
    <property type="match status" value="1"/>
</dbReference>
<dbReference type="PANTHER" id="PTHR23226:SF416">
    <property type="entry name" value="FI01424P"/>
    <property type="match status" value="1"/>
</dbReference>
<dbReference type="InterPro" id="IPR013087">
    <property type="entry name" value="Znf_C2H2_type"/>
</dbReference>
<feature type="region of interest" description="Disordered" evidence="15">
    <location>
        <begin position="236"/>
        <end position="268"/>
    </location>
</feature>
<evidence type="ECO:0000256" key="9">
    <source>
        <dbReference type="ARBA" id="ARBA00023015"/>
    </source>
</evidence>
<feature type="domain" description="C2H2-type" evidence="16">
    <location>
        <begin position="774"/>
        <end position="801"/>
    </location>
</feature>
<dbReference type="FunFam" id="3.30.160.60:FF:000624">
    <property type="entry name" value="zinc finger protein 697"/>
    <property type="match status" value="1"/>
</dbReference>
<evidence type="ECO:0000259" key="16">
    <source>
        <dbReference type="PROSITE" id="PS50157"/>
    </source>
</evidence>
<protein>
    <recommendedName>
        <fullName evidence="16">C2H2-type domain-containing protein</fullName>
    </recommendedName>
</protein>
<dbReference type="GO" id="GO:0000122">
    <property type="term" value="P:negative regulation of transcription by RNA polymerase II"/>
    <property type="evidence" value="ECO:0007669"/>
    <property type="project" value="UniProtKB-ARBA"/>
</dbReference>
<dbReference type="InterPro" id="IPR036236">
    <property type="entry name" value="Znf_C2H2_sf"/>
</dbReference>
<dbReference type="GO" id="GO:0005634">
    <property type="term" value="C:nucleus"/>
    <property type="evidence" value="ECO:0007669"/>
    <property type="project" value="UniProtKB-SubCell"/>
</dbReference>
<keyword evidence="11" id="KW-0804">Transcription</keyword>
<evidence type="ECO:0000256" key="10">
    <source>
        <dbReference type="ARBA" id="ARBA00023125"/>
    </source>
</evidence>
<evidence type="ECO:0000256" key="13">
    <source>
        <dbReference type="PROSITE-ProRule" id="PRU00042"/>
    </source>
</evidence>
<dbReference type="OrthoDB" id="40579at2759"/>
<keyword evidence="6 13" id="KW-0863">Zinc-finger</keyword>
<feature type="coiled-coil region" evidence="14">
    <location>
        <begin position="34"/>
        <end position="61"/>
    </location>
</feature>